<proteinExistence type="predicted"/>
<name>A0A176VRJ6_MARPO</name>
<evidence type="ECO:0000313" key="1">
    <source>
        <dbReference type="EMBL" id="OAE23297.1"/>
    </source>
</evidence>
<comment type="caution">
    <text evidence="1">The sequence shown here is derived from an EMBL/GenBank/DDBJ whole genome shotgun (WGS) entry which is preliminary data.</text>
</comment>
<protein>
    <submittedName>
        <fullName evidence="1">Uncharacterized protein</fullName>
    </submittedName>
</protein>
<gene>
    <name evidence="1" type="ORF">AXG93_745s1190</name>
</gene>
<dbReference type="Proteomes" id="UP000077202">
    <property type="component" value="Unassembled WGS sequence"/>
</dbReference>
<reference evidence="1" key="1">
    <citation type="submission" date="2016-03" db="EMBL/GenBank/DDBJ databases">
        <title>Mechanisms controlling the formation of the plant cell surface in tip-growing cells are functionally conserved among land plants.</title>
        <authorList>
            <person name="Honkanen S."/>
            <person name="Jones V.A."/>
            <person name="Morieri G."/>
            <person name="Champion C."/>
            <person name="Hetherington A.J."/>
            <person name="Kelly S."/>
            <person name="Saint-Marcoux D."/>
            <person name="Proust H."/>
            <person name="Prescott H."/>
            <person name="Dolan L."/>
        </authorList>
    </citation>
    <scope>NUCLEOTIDE SEQUENCE [LARGE SCALE GENOMIC DNA]</scope>
    <source>
        <tissue evidence="1">Whole gametophyte</tissue>
    </source>
</reference>
<organism evidence="1 2">
    <name type="scientific">Marchantia polymorpha subsp. ruderalis</name>
    <dbReference type="NCBI Taxonomy" id="1480154"/>
    <lineage>
        <taxon>Eukaryota</taxon>
        <taxon>Viridiplantae</taxon>
        <taxon>Streptophyta</taxon>
        <taxon>Embryophyta</taxon>
        <taxon>Marchantiophyta</taxon>
        <taxon>Marchantiopsida</taxon>
        <taxon>Marchantiidae</taxon>
        <taxon>Marchantiales</taxon>
        <taxon>Marchantiaceae</taxon>
        <taxon>Marchantia</taxon>
    </lineage>
</organism>
<dbReference type="AlphaFoldDB" id="A0A176VRJ6"/>
<accession>A0A176VRJ6</accession>
<keyword evidence="2" id="KW-1185">Reference proteome</keyword>
<sequence length="99" mass="11238">MLRCSFLVEEERPWCSVAHEILNFQSEVEPVHDTGANALPTNAYVKLRRRSASDEKRNLVPNLNVAVGELDGFLEREAVDRGLWTKTVDSAARRERRGS</sequence>
<evidence type="ECO:0000313" key="2">
    <source>
        <dbReference type="Proteomes" id="UP000077202"/>
    </source>
</evidence>
<dbReference type="EMBL" id="LVLJ01002893">
    <property type="protein sequence ID" value="OAE23297.1"/>
    <property type="molecule type" value="Genomic_DNA"/>
</dbReference>